<gene>
    <name evidence="3" type="ORF">TSPGSL018_4334</name>
</gene>
<organism evidence="3">
    <name type="scientific">Tetraselmis sp. GSL018</name>
    <dbReference type="NCBI Taxonomy" id="582737"/>
    <lineage>
        <taxon>Eukaryota</taxon>
        <taxon>Viridiplantae</taxon>
        <taxon>Chlorophyta</taxon>
        <taxon>core chlorophytes</taxon>
        <taxon>Chlorodendrophyceae</taxon>
        <taxon>Chlorodendrales</taxon>
        <taxon>Chlorodendraceae</taxon>
        <taxon>Tetraselmis</taxon>
    </lineage>
</organism>
<keyword evidence="2" id="KW-0472">Membrane</keyword>
<reference evidence="3" key="1">
    <citation type="submission" date="2014-05" db="EMBL/GenBank/DDBJ databases">
        <title>The transcriptome of the halophilic microalga Tetraselmis sp. GSL018 isolated from the Great Salt Lake, Utah.</title>
        <authorList>
            <person name="Jinkerson R.E."/>
            <person name="D'Adamo S."/>
            <person name="Posewitz M.C."/>
        </authorList>
    </citation>
    <scope>NUCLEOTIDE SEQUENCE</scope>
    <source>
        <strain evidence="3">GSL018</strain>
    </source>
</reference>
<dbReference type="InterPro" id="IPR029058">
    <property type="entry name" value="AB_hydrolase_fold"/>
</dbReference>
<evidence type="ECO:0000256" key="2">
    <source>
        <dbReference type="SAM" id="Phobius"/>
    </source>
</evidence>
<accession>A0A061RI54</accession>
<feature type="transmembrane region" description="Helical" evidence="2">
    <location>
        <begin position="6"/>
        <end position="23"/>
    </location>
</feature>
<dbReference type="SUPFAM" id="SSF53474">
    <property type="entry name" value="alpha/beta-Hydrolases"/>
    <property type="match status" value="1"/>
</dbReference>
<sequence length="653" mass="72519">MPPLIIAIFVVYFVYLGVVAYLWHRVPGLQLNQGLFLPRVWEQRSFSVPLLVEETINDVYRGKPSRMGVATSAVEIRYSSYFGSWIPAKLRKAWKMTYVVTYVGEVDEKGRPHGFGEWNDTYWHGEVLQGWWDCGVPRGPFSSRESGSGAGFVRLLVPYVRNRTDGLFKNNGRLEHGPLVCGVMETECCTAGIFFREYPKLQEFLKVNPAKSVAEDLKVVMDALLPMPDSQSDSNLVLQADLLRGLLVSGHNSTQGAPTAVTVSLVSRDGQNLPGRPHRMENFAEVLSGLFRHRPVEGGRTDSDGEEPRSAISDPEGDMDRLYAAHLSQPALRVEGWSHCSFDRDCEALVFLPGFNASTSDAVRILSQLLALGNFPPYIKPVVFSWPAGKITSFASAQTTGCESEATRRDLVELFRGLGSIGLRRVHIVSHSMGVRVLAAAASSLKELFLPADGGIHDSGGGGGGPVTDPEAGVCSGPMQLSTITLLNAEIGRHEFVDCYARHLTAVCPCVSIYADARDTALFGAELQNSLFRVLFPARRSPEVVEDLSRARPRKLARRRSKWQWEYSLGRVSKDLIYADGSLVDIDIIQTTYLGANVHEVRHNAFNLNRELVDDLRDIIVNKQRAYQRRNRLQYRGGNRYNFLVAPTHVVNP</sequence>
<dbReference type="InterPro" id="IPR010297">
    <property type="entry name" value="DUF900_hydrolase"/>
</dbReference>
<dbReference type="PANTHER" id="PTHR36513:SF1">
    <property type="entry name" value="TRANSMEMBRANE PROTEIN"/>
    <property type="match status" value="1"/>
</dbReference>
<evidence type="ECO:0000313" key="3">
    <source>
        <dbReference type="EMBL" id="JAC70350.1"/>
    </source>
</evidence>
<dbReference type="AlphaFoldDB" id="A0A061RI54"/>
<feature type="compositionally biased region" description="Basic and acidic residues" evidence="1">
    <location>
        <begin position="295"/>
        <end position="309"/>
    </location>
</feature>
<proteinExistence type="predicted"/>
<name>A0A061RI54_9CHLO</name>
<keyword evidence="2" id="KW-1133">Transmembrane helix</keyword>
<dbReference type="EMBL" id="GBEZ01015846">
    <property type="protein sequence ID" value="JAC70350.1"/>
    <property type="molecule type" value="Transcribed_RNA"/>
</dbReference>
<dbReference type="PANTHER" id="PTHR36513">
    <property type="entry name" value="ABC TRANSMEMBRANE TYPE-1 DOMAIN-CONTAINING PROTEIN"/>
    <property type="match status" value="1"/>
</dbReference>
<keyword evidence="2 3" id="KW-0812">Transmembrane</keyword>
<evidence type="ECO:0000256" key="1">
    <source>
        <dbReference type="SAM" id="MobiDB-lite"/>
    </source>
</evidence>
<dbReference type="Pfam" id="PF05990">
    <property type="entry name" value="DUF900"/>
    <property type="match status" value="1"/>
</dbReference>
<protein>
    <submittedName>
        <fullName evidence="3">Transmembrane protein</fullName>
    </submittedName>
</protein>
<feature type="region of interest" description="Disordered" evidence="1">
    <location>
        <begin position="295"/>
        <end position="317"/>
    </location>
</feature>